<dbReference type="InterPro" id="IPR000515">
    <property type="entry name" value="MetI-like"/>
</dbReference>
<feature type="transmembrane region" description="Helical" evidence="7">
    <location>
        <begin position="250"/>
        <end position="272"/>
    </location>
</feature>
<dbReference type="InterPro" id="IPR035906">
    <property type="entry name" value="MetI-like_sf"/>
</dbReference>
<dbReference type="Pfam" id="PF00528">
    <property type="entry name" value="BPD_transp_1"/>
    <property type="match status" value="1"/>
</dbReference>
<keyword evidence="10" id="KW-1185">Reference proteome</keyword>
<dbReference type="PANTHER" id="PTHR32243:SF18">
    <property type="entry name" value="INNER MEMBRANE ABC TRANSPORTER PERMEASE PROTEIN YCJP"/>
    <property type="match status" value="1"/>
</dbReference>
<accession>A0A7T1AJ07</accession>
<protein>
    <submittedName>
        <fullName evidence="9">Inner membrane ABC transporter permease protein YcjP</fullName>
    </submittedName>
</protein>
<dbReference type="SUPFAM" id="SSF161098">
    <property type="entry name" value="MetI-like"/>
    <property type="match status" value="1"/>
</dbReference>
<organism evidence="9 10">
    <name type="scientific">Atribacter laminatus</name>
    <dbReference type="NCBI Taxonomy" id="2847778"/>
    <lineage>
        <taxon>Bacteria</taxon>
        <taxon>Pseudomonadati</taxon>
        <taxon>Atribacterota</taxon>
        <taxon>Atribacteria</taxon>
        <taxon>Atribacterales</taxon>
        <taxon>Atribacteraceae</taxon>
        <taxon>Atribacter</taxon>
    </lineage>
</organism>
<dbReference type="PROSITE" id="PS50928">
    <property type="entry name" value="ABC_TM1"/>
    <property type="match status" value="1"/>
</dbReference>
<feature type="transmembrane region" description="Helical" evidence="7">
    <location>
        <begin position="21"/>
        <end position="40"/>
    </location>
</feature>
<gene>
    <name evidence="9" type="primary">ycjP_1</name>
    <name evidence="9" type="ORF">RT761_00007</name>
</gene>
<dbReference type="Proteomes" id="UP000594463">
    <property type="component" value="Chromosome"/>
</dbReference>
<dbReference type="RefSeq" id="WP_218112055.1">
    <property type="nucleotide sequence ID" value="NZ_CP065383.1"/>
</dbReference>
<proteinExistence type="inferred from homology"/>
<dbReference type="AlphaFoldDB" id="A0A7T1AJ07"/>
<dbReference type="GO" id="GO:0005886">
    <property type="term" value="C:plasma membrane"/>
    <property type="evidence" value="ECO:0007669"/>
    <property type="project" value="UniProtKB-SubCell"/>
</dbReference>
<feature type="transmembrane region" description="Helical" evidence="7">
    <location>
        <begin position="194"/>
        <end position="220"/>
    </location>
</feature>
<evidence type="ECO:0000256" key="3">
    <source>
        <dbReference type="ARBA" id="ARBA00022475"/>
    </source>
</evidence>
<dbReference type="EMBL" id="CP065383">
    <property type="protein sequence ID" value="QPM66823.1"/>
    <property type="molecule type" value="Genomic_DNA"/>
</dbReference>
<dbReference type="CDD" id="cd06261">
    <property type="entry name" value="TM_PBP2"/>
    <property type="match status" value="1"/>
</dbReference>
<evidence type="ECO:0000313" key="9">
    <source>
        <dbReference type="EMBL" id="QPM66823.1"/>
    </source>
</evidence>
<keyword evidence="2 7" id="KW-0813">Transport</keyword>
<evidence type="ECO:0000313" key="10">
    <source>
        <dbReference type="Proteomes" id="UP000594463"/>
    </source>
</evidence>
<evidence type="ECO:0000259" key="8">
    <source>
        <dbReference type="PROSITE" id="PS50928"/>
    </source>
</evidence>
<dbReference type="PANTHER" id="PTHR32243">
    <property type="entry name" value="MALTOSE TRANSPORT SYSTEM PERMEASE-RELATED"/>
    <property type="match status" value="1"/>
</dbReference>
<dbReference type="InterPro" id="IPR050901">
    <property type="entry name" value="BP-dep_ABC_trans_perm"/>
</dbReference>
<reference evidence="9 10" key="1">
    <citation type="journal article" date="2021" name="Nat. Commun.">
        <title>Isolation of a member of the candidate phylum Atribacteria reveals a unique cell membrane structure.</title>
        <authorList>
            <person name="Taiki K."/>
            <person name="Nobu M.K."/>
            <person name="Kusada H."/>
            <person name="Meng X.-Y."/>
            <person name="Hosoki N."/>
            <person name="Uematsu K."/>
            <person name="Yoshioka H."/>
            <person name="Kamagata Y."/>
            <person name="Tamaki H."/>
        </authorList>
    </citation>
    <scope>NUCLEOTIDE SEQUENCE [LARGE SCALE GENOMIC DNA]</scope>
    <source>
        <strain evidence="9 10">RT761</strain>
    </source>
</reference>
<keyword evidence="5 7" id="KW-1133">Transmembrane helix</keyword>
<comment type="similarity">
    <text evidence="7">Belongs to the binding-protein-dependent transport system permease family.</text>
</comment>
<evidence type="ECO:0000256" key="4">
    <source>
        <dbReference type="ARBA" id="ARBA00022692"/>
    </source>
</evidence>
<feature type="transmembrane region" description="Helical" evidence="7">
    <location>
        <begin position="86"/>
        <end position="107"/>
    </location>
</feature>
<feature type="transmembrane region" description="Helical" evidence="7">
    <location>
        <begin position="119"/>
        <end position="141"/>
    </location>
</feature>
<dbReference type="GO" id="GO:0055085">
    <property type="term" value="P:transmembrane transport"/>
    <property type="evidence" value="ECO:0007669"/>
    <property type="project" value="InterPro"/>
</dbReference>
<dbReference type="Gene3D" id="1.10.3720.10">
    <property type="entry name" value="MetI-like"/>
    <property type="match status" value="1"/>
</dbReference>
<keyword evidence="4 7" id="KW-0812">Transmembrane</keyword>
<evidence type="ECO:0000256" key="5">
    <source>
        <dbReference type="ARBA" id="ARBA00022989"/>
    </source>
</evidence>
<keyword evidence="6 7" id="KW-0472">Membrane</keyword>
<evidence type="ECO:0000256" key="1">
    <source>
        <dbReference type="ARBA" id="ARBA00004651"/>
    </source>
</evidence>
<feature type="domain" description="ABC transmembrane type-1" evidence="8">
    <location>
        <begin position="82"/>
        <end position="273"/>
    </location>
</feature>
<evidence type="ECO:0000256" key="2">
    <source>
        <dbReference type="ARBA" id="ARBA00022448"/>
    </source>
</evidence>
<evidence type="ECO:0000256" key="6">
    <source>
        <dbReference type="ARBA" id="ARBA00023136"/>
    </source>
</evidence>
<comment type="subcellular location">
    <subcellularLocation>
        <location evidence="1 7">Cell membrane</location>
        <topology evidence="1 7">Multi-pass membrane protein</topology>
    </subcellularLocation>
</comment>
<evidence type="ECO:0000256" key="7">
    <source>
        <dbReference type="RuleBase" id="RU363032"/>
    </source>
</evidence>
<dbReference type="KEGG" id="alam:RT761_00007"/>
<feature type="transmembrane region" description="Helical" evidence="7">
    <location>
        <begin position="153"/>
        <end position="173"/>
    </location>
</feature>
<sequence>MYGNEKFGIRRVINGILEYRNTPYIVLIAIFVFLLFPFYWSFITSIKTTQEIYSWPPTLFPVDPSLSGYEFSLLTAPVPTYILNSVIYSLSASIIVTLSATVTIYGLTQFPFRGSRKILFSFFATRLIPPQALWLPFVIMYSKIGLINTRPGVVIFIVAIIYPLCVWMLKSLFEAFPKELIDAASIDGCSRMKILYKIAVPILAPGISAIAIISFLWAWAEFMFPFIILNDQSLHPITVGVYFFIGEEGILWNALSATQILAITPGLIFFIIAQKHIIKGLSAGAVKG</sequence>
<name>A0A7T1AJ07_ATRLM</name>
<keyword evidence="3" id="KW-1003">Cell membrane</keyword>